<dbReference type="NCBIfam" id="NF047433">
    <property type="entry name" value="Lepto_7_Nterm"/>
    <property type="match status" value="1"/>
</dbReference>
<dbReference type="AlphaFoldDB" id="A0A2M9Z9F0"/>
<accession>A0A2M9Z9F0</accession>
<dbReference type="Proteomes" id="UP000231912">
    <property type="component" value="Unassembled WGS sequence"/>
</dbReference>
<protein>
    <submittedName>
        <fullName evidence="2">Uncharacterized protein</fullName>
    </submittedName>
</protein>
<proteinExistence type="predicted"/>
<name>A0A2M9Z9F0_9LEPT</name>
<comment type="caution">
    <text evidence="2">The sequence shown here is derived from an EMBL/GenBank/DDBJ whole genome shotgun (WGS) entry which is preliminary data.</text>
</comment>
<dbReference type="EMBL" id="NPDT01000007">
    <property type="protein sequence ID" value="PJZ65013.1"/>
    <property type="molecule type" value="Genomic_DNA"/>
</dbReference>
<evidence type="ECO:0000313" key="2">
    <source>
        <dbReference type="EMBL" id="PJZ65013.1"/>
    </source>
</evidence>
<organism evidence="2 3">
    <name type="scientific">Leptospira wolffii</name>
    <dbReference type="NCBI Taxonomy" id="409998"/>
    <lineage>
        <taxon>Bacteria</taxon>
        <taxon>Pseudomonadati</taxon>
        <taxon>Spirochaetota</taxon>
        <taxon>Spirochaetia</taxon>
        <taxon>Leptospirales</taxon>
        <taxon>Leptospiraceae</taxon>
        <taxon>Leptospira</taxon>
    </lineage>
</organism>
<evidence type="ECO:0000256" key="1">
    <source>
        <dbReference type="SAM" id="MobiDB-lite"/>
    </source>
</evidence>
<evidence type="ECO:0000313" key="3">
    <source>
        <dbReference type="Proteomes" id="UP000231912"/>
    </source>
</evidence>
<reference evidence="2 3" key="1">
    <citation type="submission" date="2017-07" db="EMBL/GenBank/DDBJ databases">
        <title>Leptospira spp. isolated from tropical soils.</title>
        <authorList>
            <person name="Thibeaux R."/>
            <person name="Iraola G."/>
            <person name="Ferres I."/>
            <person name="Bierque E."/>
            <person name="Girault D."/>
            <person name="Soupe-Gilbert M.-E."/>
            <person name="Picardeau M."/>
            <person name="Goarant C."/>
        </authorList>
    </citation>
    <scope>NUCLEOTIDE SEQUENCE [LARGE SCALE GENOMIC DNA]</scope>
    <source>
        <strain evidence="2 3">FH2-C-A2</strain>
    </source>
</reference>
<feature type="region of interest" description="Disordered" evidence="1">
    <location>
        <begin position="71"/>
        <end position="118"/>
    </location>
</feature>
<feature type="compositionally biased region" description="Basic and acidic residues" evidence="1">
    <location>
        <begin position="95"/>
        <end position="118"/>
    </location>
</feature>
<dbReference type="RefSeq" id="WP_100759784.1">
    <property type="nucleotide sequence ID" value="NZ_NPDT01000007.1"/>
</dbReference>
<gene>
    <name evidence="2" type="ORF">CH371_16070</name>
</gene>
<sequence>MHSKKIQLLLSILLAMTISISLLANDQIVYMRDGRTLVGEIVSQTATKIVLKLQDGTVKEIQKQEIRRVAFKGAPVKPPENKDTPPTTTAPDITEAQKKEDESKKQQLANEKAEKRKQEIEAAKRNRLEVFLGAGSGNLEYQSPGFYQNTISIGSSSSDSNGKWQYPILSNGKSGNSYTGSIRYSWNRFVGQVGGTSIRSGSNYTQIGQDSSQSTGLYPKIVSGDYQNSLKQAYANLSFSVYPHPKHDIRPVIGIQRFWIKTEDANPFAIIPSGGGNIPFSVAESLKGISYGLQYDVKITEQFELRSSLEVLSLKGDGSFQQNSYVSGGSSNSDSSSFGIRNRWAAKGAVVDLKFLYKWKHGVNFWIGINSMNLEYKISDGNVNFGAGGTNGTNVQDVIQAKFLINDIIGPMFLKETKATSILFGISYAYDFGSK</sequence>